<dbReference type="InterPro" id="IPR051017">
    <property type="entry name" value="Aldolase-II_Adducin_sf"/>
</dbReference>
<dbReference type="PANTHER" id="PTHR10672:SF39">
    <property type="entry name" value="CLASS II ALDOLASE_ADDUCIN N-TERMINAL DOMAIN-CONTAINING PROTEIN"/>
    <property type="match status" value="1"/>
</dbReference>
<dbReference type="FunFam" id="3.40.225.10:FF:000009">
    <property type="entry name" value="Class II aldolase/adducin N-terminal"/>
    <property type="match status" value="1"/>
</dbReference>
<evidence type="ECO:0000313" key="3">
    <source>
        <dbReference type="Proteomes" id="UP001160390"/>
    </source>
</evidence>
<dbReference type="AlphaFoldDB" id="A0AA35M6H6"/>
<feature type="domain" description="Class II aldolase/adducin N-terminal" evidence="1">
    <location>
        <begin position="67"/>
        <end position="268"/>
    </location>
</feature>
<dbReference type="InterPro" id="IPR001303">
    <property type="entry name" value="Aldolase_II/adducin_N"/>
</dbReference>
<dbReference type="Pfam" id="PF00596">
    <property type="entry name" value="Aldolase_II"/>
    <property type="match status" value="1"/>
</dbReference>
<dbReference type="SMART" id="SM01007">
    <property type="entry name" value="Aldolase_II"/>
    <property type="match status" value="1"/>
</dbReference>
<evidence type="ECO:0000259" key="1">
    <source>
        <dbReference type="SMART" id="SM01007"/>
    </source>
</evidence>
<dbReference type="Proteomes" id="UP001160390">
    <property type="component" value="Unassembled WGS sequence"/>
</dbReference>
<reference evidence="2" key="1">
    <citation type="submission" date="2023-01" db="EMBL/GenBank/DDBJ databases">
        <authorList>
            <person name="Piombo E."/>
        </authorList>
    </citation>
    <scope>NUCLEOTIDE SEQUENCE</scope>
</reference>
<evidence type="ECO:0000313" key="2">
    <source>
        <dbReference type="EMBL" id="CAI6091343.1"/>
    </source>
</evidence>
<protein>
    <recommendedName>
        <fullName evidence="1">Class II aldolase/adducin N-terminal domain-containing protein</fullName>
    </recommendedName>
</protein>
<gene>
    <name evidence="2" type="ORF">CCHLO57077_00018580</name>
</gene>
<proteinExistence type="predicted"/>
<keyword evidence="3" id="KW-1185">Reference proteome</keyword>
<dbReference type="InterPro" id="IPR036409">
    <property type="entry name" value="Aldolase_II/adducin_N_sf"/>
</dbReference>
<dbReference type="SUPFAM" id="SSF53639">
    <property type="entry name" value="AraD/HMP-PK domain-like"/>
    <property type="match status" value="1"/>
</dbReference>
<dbReference type="GO" id="GO:0051015">
    <property type="term" value="F:actin filament binding"/>
    <property type="evidence" value="ECO:0007669"/>
    <property type="project" value="TreeGrafter"/>
</dbReference>
<comment type="caution">
    <text evidence="2">The sequence shown here is derived from an EMBL/GenBank/DDBJ whole genome shotgun (WGS) entry which is preliminary data.</text>
</comment>
<organism evidence="2 3">
    <name type="scientific">Clonostachys chloroleuca</name>
    <dbReference type="NCBI Taxonomy" id="1926264"/>
    <lineage>
        <taxon>Eukaryota</taxon>
        <taxon>Fungi</taxon>
        <taxon>Dikarya</taxon>
        <taxon>Ascomycota</taxon>
        <taxon>Pezizomycotina</taxon>
        <taxon>Sordariomycetes</taxon>
        <taxon>Hypocreomycetidae</taxon>
        <taxon>Hypocreales</taxon>
        <taxon>Bionectriaceae</taxon>
        <taxon>Clonostachys</taxon>
    </lineage>
</organism>
<dbReference type="PANTHER" id="PTHR10672">
    <property type="entry name" value="ADDUCIN"/>
    <property type="match status" value="1"/>
</dbReference>
<accession>A0AA35M6H6</accession>
<dbReference type="EMBL" id="CABFNP030001105">
    <property type="protein sequence ID" value="CAI6091343.1"/>
    <property type="molecule type" value="Genomic_DNA"/>
</dbReference>
<sequence>MSSITTNTVVGDVSPKLLQTTSINLEAPQHIDNDSVLNTDLDGSGPLRLHTVPTFTDKHEERRWAKQHMAGAFRVFAKLGYADGASGHISLRDPVKTHCFWISKCAQEMTLVWFCLTVSIKDPYAMHFSKIRASDLVLVNEEGRPVEPTPHKVNAAGFIIHSSIHKARSDINAACHVHAPHGRAWSTFGKPIEMLNQDSCMFYDDLAVYEGFGGIVLAKEEGQHIVNALGPRKRNAILQNHGIITCGETMGEAAAFFIALERACANQLLVEAAAANGLEKKIVGDEEAEYTKRCSGSPACMYMQFLPEYNAIVEESNGAVLQ</sequence>
<dbReference type="GO" id="GO:0005856">
    <property type="term" value="C:cytoskeleton"/>
    <property type="evidence" value="ECO:0007669"/>
    <property type="project" value="TreeGrafter"/>
</dbReference>
<name>A0AA35M6H6_9HYPO</name>
<dbReference type="Gene3D" id="3.40.225.10">
    <property type="entry name" value="Class II aldolase/adducin N-terminal domain"/>
    <property type="match status" value="1"/>
</dbReference>